<keyword evidence="1" id="KW-1133">Transmembrane helix</keyword>
<feature type="transmembrane region" description="Helical" evidence="1">
    <location>
        <begin position="83"/>
        <end position="104"/>
    </location>
</feature>
<proteinExistence type="predicted"/>
<protein>
    <recommendedName>
        <fullName evidence="3">Zinc-finger domain-containing protein</fullName>
    </recommendedName>
</protein>
<dbReference type="EMBL" id="UOEK01000331">
    <property type="protein sequence ID" value="VAW05956.1"/>
    <property type="molecule type" value="Genomic_DNA"/>
</dbReference>
<evidence type="ECO:0000256" key="1">
    <source>
        <dbReference type="SAM" id="Phobius"/>
    </source>
</evidence>
<feature type="transmembrane region" description="Helical" evidence="1">
    <location>
        <begin position="48"/>
        <end position="71"/>
    </location>
</feature>
<organism evidence="2">
    <name type="scientific">hydrothermal vent metagenome</name>
    <dbReference type="NCBI Taxonomy" id="652676"/>
    <lineage>
        <taxon>unclassified sequences</taxon>
        <taxon>metagenomes</taxon>
        <taxon>ecological metagenomes</taxon>
    </lineage>
</organism>
<accession>A0A3B0TG29</accession>
<name>A0A3B0TG29_9ZZZZ</name>
<evidence type="ECO:0008006" key="3">
    <source>
        <dbReference type="Google" id="ProtNLM"/>
    </source>
</evidence>
<reference evidence="2" key="1">
    <citation type="submission" date="2018-06" db="EMBL/GenBank/DDBJ databases">
        <authorList>
            <person name="Zhirakovskaya E."/>
        </authorList>
    </citation>
    <scope>NUCLEOTIDE SEQUENCE</scope>
</reference>
<keyword evidence="1" id="KW-0472">Membrane</keyword>
<sequence length="113" mass="11744">MRFTCSLAKLWMPGYVDSPATPGLHNHLETCLGCQAEMAKYKRLHRELASLGPVTELAPAGFVAGVGVAIAEGVATVDTPERGYTAAIAVTGATLVALGAAAFLRRRHAHSAG</sequence>
<gene>
    <name evidence="2" type="ORF">MNBD_ACTINO02-1794</name>
</gene>
<evidence type="ECO:0000313" key="2">
    <source>
        <dbReference type="EMBL" id="VAW05956.1"/>
    </source>
</evidence>
<keyword evidence="1" id="KW-0812">Transmembrane</keyword>
<dbReference type="AlphaFoldDB" id="A0A3B0TG29"/>